<dbReference type="RefSeq" id="WP_106289593.1">
    <property type="nucleotide sequence ID" value="NZ_CAWNTC010000108.1"/>
</dbReference>
<dbReference type="Proteomes" id="UP000238762">
    <property type="component" value="Unassembled WGS sequence"/>
</dbReference>
<evidence type="ECO:0000313" key="2">
    <source>
        <dbReference type="EMBL" id="PSB01937.1"/>
    </source>
</evidence>
<protein>
    <recommendedName>
        <fullName evidence="4">DUF3134 domain-containing protein</fullName>
    </recommendedName>
</protein>
<name>A0A2T1C1A0_9CYAN</name>
<proteinExistence type="predicted"/>
<reference evidence="2 3" key="2">
    <citation type="submission" date="2018-03" db="EMBL/GenBank/DDBJ databases">
        <title>The ancient ancestry and fast evolution of plastids.</title>
        <authorList>
            <person name="Moore K.R."/>
            <person name="Magnabosco C."/>
            <person name="Momper L."/>
            <person name="Gold D.A."/>
            <person name="Bosak T."/>
            <person name="Fournier G.P."/>
        </authorList>
    </citation>
    <scope>NUCLEOTIDE SEQUENCE [LARGE SCALE GENOMIC DNA]</scope>
    <source>
        <strain evidence="2 3">CCAP 1448/3</strain>
    </source>
</reference>
<dbReference type="Pfam" id="PF11332">
    <property type="entry name" value="DUF3134"/>
    <property type="match status" value="1"/>
</dbReference>
<gene>
    <name evidence="2" type="ORF">C7B64_15645</name>
</gene>
<accession>A0A2T1C1A0</accession>
<evidence type="ECO:0000313" key="3">
    <source>
        <dbReference type="Proteomes" id="UP000238762"/>
    </source>
</evidence>
<dbReference type="OrthoDB" id="542362at2"/>
<dbReference type="InterPro" id="IPR021481">
    <property type="entry name" value="DUF3134"/>
</dbReference>
<organism evidence="2 3">
    <name type="scientific">Merismopedia glauca CCAP 1448/3</name>
    <dbReference type="NCBI Taxonomy" id="1296344"/>
    <lineage>
        <taxon>Bacteria</taxon>
        <taxon>Bacillati</taxon>
        <taxon>Cyanobacteriota</taxon>
        <taxon>Cyanophyceae</taxon>
        <taxon>Synechococcales</taxon>
        <taxon>Merismopediaceae</taxon>
        <taxon>Merismopedia</taxon>
    </lineage>
</organism>
<reference evidence="2 3" key="1">
    <citation type="submission" date="2018-02" db="EMBL/GenBank/DDBJ databases">
        <authorList>
            <person name="Cohen D.B."/>
            <person name="Kent A.D."/>
        </authorList>
    </citation>
    <scope>NUCLEOTIDE SEQUENCE [LARGE SCALE GENOMIC DNA]</scope>
    <source>
        <strain evidence="2 3">CCAP 1448/3</strain>
    </source>
</reference>
<dbReference type="AlphaFoldDB" id="A0A2T1C1A0"/>
<evidence type="ECO:0008006" key="4">
    <source>
        <dbReference type="Google" id="ProtNLM"/>
    </source>
</evidence>
<feature type="region of interest" description="Disordered" evidence="1">
    <location>
        <begin position="61"/>
        <end position="81"/>
    </location>
</feature>
<evidence type="ECO:0000256" key="1">
    <source>
        <dbReference type="SAM" id="MobiDB-lite"/>
    </source>
</evidence>
<sequence length="81" mass="9256">MKNPSLRQEPIYQSAPVLPLDQKTSILDWLEETGRLAARNDQDDRFSVAEEDVAEIMTSEDLGYDDFDDDDEVLPLDDEPI</sequence>
<feature type="compositionally biased region" description="Acidic residues" evidence="1">
    <location>
        <begin position="62"/>
        <end position="81"/>
    </location>
</feature>
<dbReference type="EMBL" id="PVWJ01000080">
    <property type="protein sequence ID" value="PSB01937.1"/>
    <property type="molecule type" value="Genomic_DNA"/>
</dbReference>
<keyword evidence="3" id="KW-1185">Reference proteome</keyword>
<comment type="caution">
    <text evidence="2">The sequence shown here is derived from an EMBL/GenBank/DDBJ whole genome shotgun (WGS) entry which is preliminary data.</text>
</comment>